<dbReference type="GO" id="GO:0003723">
    <property type="term" value="F:RNA binding"/>
    <property type="evidence" value="ECO:0007669"/>
    <property type="project" value="InterPro"/>
</dbReference>
<dbReference type="AlphaFoldDB" id="A0A9W3BQR9"/>
<evidence type="ECO:0000256" key="1">
    <source>
        <dbReference type="SAM" id="MobiDB-lite"/>
    </source>
</evidence>
<dbReference type="PANTHER" id="PTHR34568">
    <property type="entry name" value="RRM DOMAIN-CONTAINING PROTEIN"/>
    <property type="match status" value="1"/>
</dbReference>
<dbReference type="Gene3D" id="3.30.70.330">
    <property type="match status" value="1"/>
</dbReference>
<organism evidence="3 4">
    <name type="scientific">Raphanus sativus</name>
    <name type="common">Radish</name>
    <name type="synonym">Raphanus raphanistrum var. sativus</name>
    <dbReference type="NCBI Taxonomy" id="3726"/>
    <lineage>
        <taxon>Eukaryota</taxon>
        <taxon>Viridiplantae</taxon>
        <taxon>Streptophyta</taxon>
        <taxon>Embryophyta</taxon>
        <taxon>Tracheophyta</taxon>
        <taxon>Spermatophyta</taxon>
        <taxon>Magnoliopsida</taxon>
        <taxon>eudicotyledons</taxon>
        <taxon>Gunneridae</taxon>
        <taxon>Pentapetalae</taxon>
        <taxon>rosids</taxon>
        <taxon>malvids</taxon>
        <taxon>Brassicales</taxon>
        <taxon>Brassicaceae</taxon>
        <taxon>Brassiceae</taxon>
        <taxon>Raphanus</taxon>
    </lineage>
</organism>
<name>A0A9W3BQR9_RAPSA</name>
<reference evidence="3" key="1">
    <citation type="journal article" date="2019" name="Database">
        <title>The radish genome database (RadishGD): an integrated information resource for radish genomics.</title>
        <authorList>
            <person name="Yu H.J."/>
            <person name="Baek S."/>
            <person name="Lee Y.J."/>
            <person name="Cho A."/>
            <person name="Mun J.H."/>
        </authorList>
    </citation>
    <scope>NUCLEOTIDE SEQUENCE [LARGE SCALE GENOMIC DNA]</scope>
    <source>
        <strain evidence="3">cv. WK10039</strain>
    </source>
</reference>
<dbReference type="SMART" id="SM00360">
    <property type="entry name" value="RRM"/>
    <property type="match status" value="2"/>
</dbReference>
<feature type="region of interest" description="Disordered" evidence="1">
    <location>
        <begin position="1"/>
        <end position="51"/>
    </location>
</feature>
<evidence type="ECO:0000313" key="4">
    <source>
        <dbReference type="RefSeq" id="XP_056841574.1"/>
    </source>
</evidence>
<dbReference type="GeneID" id="108858199"/>
<dbReference type="Proteomes" id="UP000504610">
    <property type="component" value="Chromosome 5"/>
</dbReference>
<feature type="compositionally biased region" description="Polar residues" evidence="1">
    <location>
        <begin position="176"/>
        <end position="185"/>
    </location>
</feature>
<accession>A0A9W3BQR9</accession>
<dbReference type="InterPro" id="IPR035979">
    <property type="entry name" value="RBD_domain_sf"/>
</dbReference>
<proteinExistence type="predicted"/>
<dbReference type="RefSeq" id="XP_056841574.1">
    <property type="nucleotide sequence ID" value="XM_056985594.1"/>
</dbReference>
<evidence type="ECO:0000313" key="3">
    <source>
        <dbReference type="Proteomes" id="UP000504610"/>
    </source>
</evidence>
<gene>
    <name evidence="4" type="primary">LOC108858199</name>
</gene>
<keyword evidence="3" id="KW-1185">Reference proteome</keyword>
<dbReference type="SUPFAM" id="SSF54928">
    <property type="entry name" value="RNA-binding domain, RBD"/>
    <property type="match status" value="2"/>
</dbReference>
<dbReference type="CDD" id="cd00590">
    <property type="entry name" value="RRM_SF"/>
    <property type="match status" value="1"/>
</dbReference>
<evidence type="ECO:0000259" key="2">
    <source>
        <dbReference type="SMART" id="SM00360"/>
    </source>
</evidence>
<dbReference type="InterPro" id="IPR000504">
    <property type="entry name" value="RRM_dom"/>
</dbReference>
<dbReference type="PANTHER" id="PTHR34568:SF5">
    <property type="entry name" value="RNA-BINDING (RRM_RBD_RNP MOTIFS) FAMILY PROTEIN"/>
    <property type="match status" value="1"/>
</dbReference>
<dbReference type="InterPro" id="IPR012677">
    <property type="entry name" value="Nucleotide-bd_a/b_plait_sf"/>
</dbReference>
<feature type="region of interest" description="Disordered" evidence="1">
    <location>
        <begin position="163"/>
        <end position="195"/>
    </location>
</feature>
<reference evidence="4" key="2">
    <citation type="submission" date="2025-08" db="UniProtKB">
        <authorList>
            <consortium name="RefSeq"/>
        </authorList>
    </citation>
    <scope>IDENTIFICATION</scope>
    <source>
        <tissue evidence="4">Leaf</tissue>
    </source>
</reference>
<feature type="domain" description="RRM" evidence="2">
    <location>
        <begin position="376"/>
        <end position="443"/>
    </location>
</feature>
<sequence>MGMGRLLTPKLNPHLSCRGSLPLTRRSSSSSSSLENGRNLERLPDSKASFNKDIGQKGMNWYSLGGLLTNLKQKLMGNMPSFLNQPPAEKMVSLHKDKNSIPRSAKDDESLVSQSVAEIEMVMKRETTPVEKDSNSLELAQEKKKVLQTERVGVNSKHVLPGLVTEEEASDKKNITKQTDQQSGEVTAIRERKTTYPFGSSKETLAVSKDSSIRNLIVTLRKNDLFSATEEKESKGLVCSQATLPAAATSVNQESTEKSLDALSNREHSPNKVVLRFLHQGFQKSDIVESFSEFGAVLDVQEVPSFEGCIYKDALVTFETKSAVKKALKKGAVMVKHCSVIVEATSQKDMVDKIRIPDLIGDPDVPVSLVKEPTRTVKIHPLDPSIGSDQIREALRFCKSDISKIIFGSSTKAAFIEFETEDGKERALAAHSVDVLNKQLFLSRIDIPRTTVARISNLAGLMTSDLRKLCVPYGQIKQMFHRGKDVADVHFDVSEWPNMLTILNSMNGKERNGKKWVVRPATVIPHEILKVLWEDPQGMRYVKGLIKNMVREIEQPLDAAALSSLCSALED</sequence>
<dbReference type="InterPro" id="IPR058942">
    <property type="entry name" value="AT3G52170-like"/>
</dbReference>
<protein>
    <submittedName>
        <fullName evidence="4">Uncharacterized protein LOC108858199 isoform X2</fullName>
    </submittedName>
</protein>
<feature type="domain" description="RRM" evidence="2">
    <location>
        <begin position="272"/>
        <end position="343"/>
    </location>
</feature>